<dbReference type="PANTHER" id="PTHR45756">
    <property type="entry name" value="PALMITOYLTRANSFERASE"/>
    <property type="match status" value="1"/>
</dbReference>
<feature type="transmembrane region" description="Helical" evidence="1">
    <location>
        <begin position="406"/>
        <end position="436"/>
    </location>
</feature>
<dbReference type="InterPro" id="IPR006212">
    <property type="entry name" value="Furin_repeat"/>
</dbReference>
<evidence type="ECO:0000313" key="3">
    <source>
        <dbReference type="Proteomes" id="UP000014680"/>
    </source>
</evidence>
<dbReference type="VEuPathDB" id="AmoebaDB:EIN_362040"/>
<organism evidence="2 3">
    <name type="scientific">Entamoeba invadens IP1</name>
    <dbReference type="NCBI Taxonomy" id="370355"/>
    <lineage>
        <taxon>Eukaryota</taxon>
        <taxon>Amoebozoa</taxon>
        <taxon>Evosea</taxon>
        <taxon>Archamoebae</taxon>
        <taxon>Mastigamoebida</taxon>
        <taxon>Entamoebidae</taxon>
        <taxon>Entamoeba</taxon>
    </lineage>
</organism>
<dbReference type="KEGG" id="eiv:EIN_362040"/>
<reference evidence="2 3" key="1">
    <citation type="submission" date="2012-10" db="EMBL/GenBank/DDBJ databases">
        <authorList>
            <person name="Zafar N."/>
            <person name="Inman J."/>
            <person name="Hall N."/>
            <person name="Lorenzi H."/>
            <person name="Caler E."/>
        </authorList>
    </citation>
    <scope>NUCLEOTIDE SEQUENCE [LARGE SCALE GENOMIC DNA]</scope>
    <source>
        <strain evidence="2 3">IP1</strain>
    </source>
</reference>
<proteinExistence type="predicted"/>
<keyword evidence="1" id="KW-1133">Transmembrane helix</keyword>
<dbReference type="Proteomes" id="UP000014680">
    <property type="component" value="Unassembled WGS sequence"/>
</dbReference>
<evidence type="ECO:0000256" key="1">
    <source>
        <dbReference type="SAM" id="Phobius"/>
    </source>
</evidence>
<gene>
    <name evidence="2" type="ORF">EIN_362040</name>
</gene>
<dbReference type="PANTHER" id="PTHR45756:SF1">
    <property type="entry name" value="PROTEIN KINASE DOMAIN CONTAINING PROTEIN"/>
    <property type="match status" value="1"/>
</dbReference>
<dbReference type="Gene3D" id="2.10.220.10">
    <property type="entry name" value="Hormone Receptor, Insulin-like Growth Factor Receptor 1, Chain A, domain 2"/>
    <property type="match status" value="1"/>
</dbReference>
<dbReference type="GeneID" id="14889871"/>
<protein>
    <submittedName>
        <fullName evidence="2">Uncharacterized protein</fullName>
    </submittedName>
</protein>
<dbReference type="SUPFAM" id="SSF57184">
    <property type="entry name" value="Growth factor receptor domain"/>
    <property type="match status" value="2"/>
</dbReference>
<keyword evidence="3" id="KW-1185">Reference proteome</keyword>
<keyword evidence="1" id="KW-0812">Transmembrane</keyword>
<dbReference type="EMBL" id="KB206483">
    <property type="protein sequence ID" value="ELP90931.1"/>
    <property type="molecule type" value="Genomic_DNA"/>
</dbReference>
<evidence type="ECO:0000313" key="2">
    <source>
        <dbReference type="EMBL" id="ELP90931.1"/>
    </source>
</evidence>
<sequence>MTYKKASKPTSADIHKTSFVIWQMKGFTRHLISMGVTISCDNAKICQVIDGDKIDISCKSEFVLKLNMLCSHDTNCVNNSGNVCTTCPQNHHIESGGCISNDNECVIQNKKICILCNNKINVDGKCVSTDSINCKEFVGGVCTQCDDDRYKDTTGCLPKQDKYPDCEYVTLDFQLKSETTTDNCMLRSSKGCMRCKDGYYIMNSLCVRCEYPCTHCSNLTYCTKCDAYSYTKNGKCFEYNELLSVCDVMMSTFEGCVVCKDGYIRSSDGKQCVRCDTSCKTCSNDGDCVICSDGYYRTPNNNTKLCNPQTELNNCLNKTTSGCTLCEDGFALKDNLCHKCGENCTYCDATFECSKCGDNNILKDCVCVHFSQIPNCISSQNSLCLECADGYKLSDDKIECFANTNYGMVVGLPVACVVVFVVIFISIITIIVLFVLKKNTNEHTENIWVFKMSRSNMMMTKLESDILSKNEISFGNESDKIQIESENRELLCVGNSSKGNMKIQITTKDKCDKYKIRTEPKIVTLKSGFA</sequence>
<dbReference type="RefSeq" id="XP_004257702.1">
    <property type="nucleotide sequence ID" value="XM_004257654.1"/>
</dbReference>
<accession>A0A0A1UBD4</accession>
<dbReference type="OrthoDB" id="28704at2759"/>
<name>A0A0A1UBD4_ENTIV</name>
<dbReference type="AlphaFoldDB" id="A0A0A1UBD4"/>
<dbReference type="InterPro" id="IPR009030">
    <property type="entry name" value="Growth_fac_rcpt_cys_sf"/>
</dbReference>
<dbReference type="InterPro" id="IPR053215">
    <property type="entry name" value="TKL_Ser/Thr_kinase"/>
</dbReference>
<dbReference type="SMART" id="SM00261">
    <property type="entry name" value="FU"/>
    <property type="match status" value="2"/>
</dbReference>
<keyword evidence="1" id="KW-0472">Membrane</keyword>